<dbReference type="RefSeq" id="WP_080523623.1">
    <property type="nucleotide sequence ID" value="NZ_LPUF01000002.1"/>
</dbReference>
<name>A0A1V8M431_9GAMM</name>
<dbReference type="AlphaFoldDB" id="A0A1V8M431"/>
<evidence type="ECO:0000313" key="3">
    <source>
        <dbReference type="Proteomes" id="UP000191980"/>
    </source>
</evidence>
<organism evidence="2 3">
    <name type="scientific">Methyloprofundus sedimenti</name>
    <dbReference type="NCBI Taxonomy" id="1420851"/>
    <lineage>
        <taxon>Bacteria</taxon>
        <taxon>Pseudomonadati</taxon>
        <taxon>Pseudomonadota</taxon>
        <taxon>Gammaproteobacteria</taxon>
        <taxon>Methylococcales</taxon>
        <taxon>Methylococcaceae</taxon>
        <taxon>Methyloprofundus</taxon>
    </lineage>
</organism>
<dbReference type="Proteomes" id="UP000191980">
    <property type="component" value="Unassembled WGS sequence"/>
</dbReference>
<protein>
    <recommendedName>
        <fullName evidence="4">Lipoprotein</fullName>
    </recommendedName>
</protein>
<gene>
    <name evidence="2" type="ORF">AU255_14215</name>
</gene>
<comment type="caution">
    <text evidence="2">The sequence shown here is derived from an EMBL/GenBank/DDBJ whole genome shotgun (WGS) entry which is preliminary data.</text>
</comment>
<dbReference type="EMBL" id="LPUF01000002">
    <property type="protein sequence ID" value="OQK16246.1"/>
    <property type="molecule type" value="Genomic_DNA"/>
</dbReference>
<feature type="signal peptide" evidence="1">
    <location>
        <begin position="1"/>
        <end position="19"/>
    </location>
</feature>
<feature type="chain" id="PRO_5012641675" description="Lipoprotein" evidence="1">
    <location>
        <begin position="20"/>
        <end position="184"/>
    </location>
</feature>
<dbReference type="STRING" id="1420851.AU255_14215"/>
<sequence length="184" mass="19950">MKFFKLLPMLLILFLVACASNKSNDSPSIGKDTVSYSGTGVLKIAPVVFAKDLEVREAVRNECQLLTKLPGFIQSYAQDQYAGIDLDAQRSNSADFLEIEIVDLPKYNKNVWAGRGGQWVTVKGTLLRKGKETLSFTANRGSMGGFMGAYKGTCALLGRCTKALGSDIAEWLKNPVDGATLGDM</sequence>
<evidence type="ECO:0008006" key="4">
    <source>
        <dbReference type="Google" id="ProtNLM"/>
    </source>
</evidence>
<reference evidence="2 3" key="1">
    <citation type="submission" date="2015-12" db="EMBL/GenBank/DDBJ databases">
        <authorList>
            <person name="Shamseldin A."/>
            <person name="Moawad H."/>
            <person name="Abd El-Rahim W.M."/>
            <person name="Sadowsky M.J."/>
        </authorList>
    </citation>
    <scope>NUCLEOTIDE SEQUENCE [LARGE SCALE GENOMIC DNA]</scope>
    <source>
        <strain evidence="2 3">WF1</strain>
    </source>
</reference>
<evidence type="ECO:0000313" key="2">
    <source>
        <dbReference type="EMBL" id="OQK16246.1"/>
    </source>
</evidence>
<proteinExistence type="predicted"/>
<keyword evidence="3" id="KW-1185">Reference proteome</keyword>
<accession>A0A1V8M431</accession>
<dbReference type="PROSITE" id="PS51257">
    <property type="entry name" value="PROKAR_LIPOPROTEIN"/>
    <property type="match status" value="1"/>
</dbReference>
<dbReference type="OrthoDB" id="5703702at2"/>
<keyword evidence="1" id="KW-0732">Signal</keyword>
<evidence type="ECO:0000256" key="1">
    <source>
        <dbReference type="SAM" id="SignalP"/>
    </source>
</evidence>